<keyword evidence="4" id="KW-0238">DNA-binding</keyword>
<dbReference type="Pfam" id="PF00158">
    <property type="entry name" value="Sigma54_activat"/>
    <property type="match status" value="1"/>
</dbReference>
<dbReference type="SUPFAM" id="SSF55073">
    <property type="entry name" value="Nucleotide cyclase"/>
    <property type="match status" value="1"/>
</dbReference>
<feature type="domain" description="Sigma-54 factor interaction" evidence="8">
    <location>
        <begin position="269"/>
        <end position="498"/>
    </location>
</feature>
<dbReference type="InterPro" id="IPR043128">
    <property type="entry name" value="Rev_trsase/Diguanyl_cyclase"/>
</dbReference>
<dbReference type="SUPFAM" id="SSF52540">
    <property type="entry name" value="P-loop containing nucleoside triphosphate hydrolases"/>
    <property type="match status" value="1"/>
</dbReference>
<dbReference type="InterPro" id="IPR003593">
    <property type="entry name" value="AAA+_ATPase"/>
</dbReference>
<evidence type="ECO:0000256" key="5">
    <source>
        <dbReference type="ARBA" id="ARBA00023163"/>
    </source>
</evidence>
<dbReference type="SUPFAM" id="SSF49879">
    <property type="entry name" value="SMAD/FHA domain"/>
    <property type="match status" value="1"/>
</dbReference>
<sequence length="589" mass="63271">MEGLLVRAYLPPVRLRVALIANSAGAKVSRLLSPDTPLIVGRAPEAGLRIEDQNLSREHARFLLSGSRVLVEDLGSKNGTFFAGSRVARIELTIGDEIVLGGVALQVQALGATGDSLGIVREELIRHHLEEELTRAQQFRRPFGLLLVRVLSRGGGATAEREDGSWIEAVRSHLRPVDLMALYGSSALEVLLPETGAEEVHRIARAIAASRIGGGGQLLVGLALYPASGSTADALFEAAREAAHRASTEHPVEGGPAALLAQGESPEGALIAGEVMRPVLETVASVATSRIPVILQGETGTGKEVLAQLIHESGPRKGRRIVRVNCGAIPKDLVESTLFGHERGAFTGAQQQQKGVFEEADGGTVFLDEIGELPPAAQASLLRVLEVGAFNRVGSNREIEVDVRIVAATHRDLEAMAEAGTFRSDLYYRLSGVVIEIPPLRERRDEIEPLTRKFLNAANKANNRRVESISPETLALLKAYAWPGNVRELRNVIERAVVVTQGVLIGPEHLPARVRTGEHRPEAGPSKASAPVGPEPDQARGKVQQFEARMLQEALASTGWNRAEAAKKLGMAVRTLSYRLKVLGVKKPE</sequence>
<evidence type="ECO:0000313" key="10">
    <source>
        <dbReference type="EMBL" id="MDY7224894.1"/>
    </source>
</evidence>
<proteinExistence type="predicted"/>
<name>A0ABU5GW08_9BACT</name>
<feature type="domain" description="GGDEF" evidence="9">
    <location>
        <begin position="141"/>
        <end position="263"/>
    </location>
</feature>
<feature type="domain" description="FHA" evidence="7">
    <location>
        <begin position="38"/>
        <end position="87"/>
    </location>
</feature>
<accession>A0ABU5GW08</accession>
<dbReference type="InterPro" id="IPR002197">
    <property type="entry name" value="HTH_Fis"/>
</dbReference>
<dbReference type="PROSITE" id="PS00688">
    <property type="entry name" value="SIGMA54_INTERACT_3"/>
    <property type="match status" value="1"/>
</dbReference>
<evidence type="ECO:0000259" key="9">
    <source>
        <dbReference type="PROSITE" id="PS50887"/>
    </source>
</evidence>
<dbReference type="RefSeq" id="WP_321543620.1">
    <property type="nucleotide sequence ID" value="NZ_JAXIVS010000001.1"/>
</dbReference>
<dbReference type="PROSITE" id="PS50006">
    <property type="entry name" value="FHA_DOMAIN"/>
    <property type="match status" value="1"/>
</dbReference>
<evidence type="ECO:0000259" key="8">
    <source>
        <dbReference type="PROSITE" id="PS50045"/>
    </source>
</evidence>
<dbReference type="SUPFAM" id="SSF46689">
    <property type="entry name" value="Homeodomain-like"/>
    <property type="match status" value="1"/>
</dbReference>
<dbReference type="InterPro" id="IPR058031">
    <property type="entry name" value="AAA_lid_NorR"/>
</dbReference>
<keyword evidence="2" id="KW-0067">ATP-binding</keyword>
<organism evidence="10 11">
    <name type="scientific">Hyalangium rubrum</name>
    <dbReference type="NCBI Taxonomy" id="3103134"/>
    <lineage>
        <taxon>Bacteria</taxon>
        <taxon>Pseudomonadati</taxon>
        <taxon>Myxococcota</taxon>
        <taxon>Myxococcia</taxon>
        <taxon>Myxococcales</taxon>
        <taxon>Cystobacterineae</taxon>
        <taxon>Archangiaceae</taxon>
        <taxon>Hyalangium</taxon>
    </lineage>
</organism>
<dbReference type="Pfam" id="PF00498">
    <property type="entry name" value="FHA"/>
    <property type="match status" value="1"/>
</dbReference>
<evidence type="ECO:0000256" key="3">
    <source>
        <dbReference type="ARBA" id="ARBA00023015"/>
    </source>
</evidence>
<keyword evidence="5" id="KW-0804">Transcription</keyword>
<dbReference type="PROSITE" id="PS50045">
    <property type="entry name" value="SIGMA54_INTERACT_4"/>
    <property type="match status" value="1"/>
</dbReference>
<dbReference type="Pfam" id="PF02954">
    <property type="entry name" value="HTH_8"/>
    <property type="match status" value="1"/>
</dbReference>
<dbReference type="Gene3D" id="1.10.8.60">
    <property type="match status" value="1"/>
</dbReference>
<evidence type="ECO:0000256" key="6">
    <source>
        <dbReference type="SAM" id="MobiDB-lite"/>
    </source>
</evidence>
<dbReference type="PROSITE" id="PS50887">
    <property type="entry name" value="GGDEF"/>
    <property type="match status" value="1"/>
</dbReference>
<dbReference type="Gene3D" id="3.30.70.270">
    <property type="match status" value="1"/>
</dbReference>
<evidence type="ECO:0000256" key="4">
    <source>
        <dbReference type="ARBA" id="ARBA00023125"/>
    </source>
</evidence>
<evidence type="ECO:0000256" key="2">
    <source>
        <dbReference type="ARBA" id="ARBA00022840"/>
    </source>
</evidence>
<dbReference type="EMBL" id="JAXIVS010000001">
    <property type="protein sequence ID" value="MDY7224894.1"/>
    <property type="molecule type" value="Genomic_DNA"/>
</dbReference>
<dbReference type="InterPro" id="IPR000160">
    <property type="entry name" value="GGDEF_dom"/>
</dbReference>
<dbReference type="PROSITE" id="PS00675">
    <property type="entry name" value="SIGMA54_INTERACT_1"/>
    <property type="match status" value="1"/>
</dbReference>
<dbReference type="SMART" id="SM00382">
    <property type="entry name" value="AAA"/>
    <property type="match status" value="1"/>
</dbReference>
<dbReference type="CDD" id="cd00060">
    <property type="entry name" value="FHA"/>
    <property type="match status" value="1"/>
</dbReference>
<gene>
    <name evidence="10" type="ORF">SYV04_00810</name>
</gene>
<dbReference type="PANTHER" id="PTHR32071:SF14">
    <property type="entry name" value="TRANSCRIPTIONAL REGULATORY PROTEIN RTCR"/>
    <property type="match status" value="1"/>
</dbReference>
<dbReference type="InterPro" id="IPR027417">
    <property type="entry name" value="P-loop_NTPase"/>
</dbReference>
<dbReference type="CDD" id="cd00009">
    <property type="entry name" value="AAA"/>
    <property type="match status" value="1"/>
</dbReference>
<dbReference type="InterPro" id="IPR029787">
    <property type="entry name" value="Nucleotide_cyclase"/>
</dbReference>
<dbReference type="InterPro" id="IPR025943">
    <property type="entry name" value="Sigma_54_int_dom_ATP-bd_2"/>
</dbReference>
<dbReference type="PANTHER" id="PTHR32071">
    <property type="entry name" value="TRANSCRIPTIONAL REGULATORY PROTEIN"/>
    <property type="match status" value="1"/>
</dbReference>
<keyword evidence="1" id="KW-0547">Nucleotide-binding</keyword>
<dbReference type="InterPro" id="IPR002078">
    <property type="entry name" value="Sigma_54_int"/>
</dbReference>
<dbReference type="InterPro" id="IPR009057">
    <property type="entry name" value="Homeodomain-like_sf"/>
</dbReference>
<dbReference type="Gene3D" id="2.60.200.20">
    <property type="match status" value="1"/>
</dbReference>
<dbReference type="InterPro" id="IPR000253">
    <property type="entry name" value="FHA_dom"/>
</dbReference>
<dbReference type="InterPro" id="IPR025662">
    <property type="entry name" value="Sigma_54_int_dom_ATP-bd_1"/>
</dbReference>
<dbReference type="InterPro" id="IPR025944">
    <property type="entry name" value="Sigma_54_int_dom_CS"/>
</dbReference>
<keyword evidence="11" id="KW-1185">Reference proteome</keyword>
<feature type="region of interest" description="Disordered" evidence="6">
    <location>
        <begin position="516"/>
        <end position="542"/>
    </location>
</feature>
<dbReference type="Proteomes" id="UP001291309">
    <property type="component" value="Unassembled WGS sequence"/>
</dbReference>
<comment type="caution">
    <text evidence="10">The sequence shown here is derived from an EMBL/GenBank/DDBJ whole genome shotgun (WGS) entry which is preliminary data.</text>
</comment>
<dbReference type="PROSITE" id="PS00676">
    <property type="entry name" value="SIGMA54_INTERACT_2"/>
    <property type="match status" value="1"/>
</dbReference>
<dbReference type="Pfam" id="PF25601">
    <property type="entry name" value="AAA_lid_14"/>
    <property type="match status" value="1"/>
</dbReference>
<evidence type="ECO:0000256" key="1">
    <source>
        <dbReference type="ARBA" id="ARBA00022741"/>
    </source>
</evidence>
<dbReference type="Gene3D" id="3.40.50.300">
    <property type="entry name" value="P-loop containing nucleotide triphosphate hydrolases"/>
    <property type="match status" value="1"/>
</dbReference>
<dbReference type="InterPro" id="IPR008984">
    <property type="entry name" value="SMAD_FHA_dom_sf"/>
</dbReference>
<protein>
    <submittedName>
        <fullName evidence="10">Sigma 54-interacting transcriptional regulator</fullName>
    </submittedName>
</protein>
<evidence type="ECO:0000313" key="11">
    <source>
        <dbReference type="Proteomes" id="UP001291309"/>
    </source>
</evidence>
<dbReference type="SMART" id="SM00240">
    <property type="entry name" value="FHA"/>
    <property type="match status" value="1"/>
</dbReference>
<dbReference type="PRINTS" id="PR01590">
    <property type="entry name" value="HTHFIS"/>
</dbReference>
<reference evidence="10 11" key="1">
    <citation type="submission" date="2023-12" db="EMBL/GenBank/DDBJ databases">
        <title>the genome sequence of Hyalangium sp. s54d21.</title>
        <authorList>
            <person name="Zhang X."/>
        </authorList>
    </citation>
    <scope>NUCLEOTIDE SEQUENCE [LARGE SCALE GENOMIC DNA]</scope>
    <source>
        <strain evidence="11">s54d21</strain>
    </source>
</reference>
<dbReference type="Gene3D" id="1.10.10.60">
    <property type="entry name" value="Homeodomain-like"/>
    <property type="match status" value="1"/>
</dbReference>
<keyword evidence="3" id="KW-0805">Transcription regulation</keyword>
<evidence type="ECO:0000259" key="7">
    <source>
        <dbReference type="PROSITE" id="PS50006"/>
    </source>
</evidence>